<dbReference type="GO" id="GO:0009733">
    <property type="term" value="P:response to auxin"/>
    <property type="evidence" value="ECO:0007669"/>
    <property type="project" value="InterPro"/>
</dbReference>
<comment type="caution">
    <text evidence="2">The sequence shown here is derived from an EMBL/GenBank/DDBJ whole genome shotgun (WGS) entry which is preliminary data.</text>
</comment>
<keyword evidence="3" id="KW-1185">Reference proteome</keyword>
<gene>
    <name evidence="2" type="ORF">LIER_11331</name>
</gene>
<comment type="similarity">
    <text evidence="1">Belongs to the ARG7 family.</text>
</comment>
<evidence type="ECO:0000313" key="3">
    <source>
        <dbReference type="Proteomes" id="UP001454036"/>
    </source>
</evidence>
<name>A0AAV3PS01_LITER</name>
<evidence type="ECO:0000313" key="2">
    <source>
        <dbReference type="EMBL" id="GAA0152988.1"/>
    </source>
</evidence>
<dbReference type="InterPro" id="IPR003676">
    <property type="entry name" value="SAUR_fam"/>
</dbReference>
<dbReference type="Proteomes" id="UP001454036">
    <property type="component" value="Unassembled WGS sequence"/>
</dbReference>
<dbReference type="Pfam" id="PF02519">
    <property type="entry name" value="Auxin_inducible"/>
    <property type="match status" value="1"/>
</dbReference>
<evidence type="ECO:0008006" key="4">
    <source>
        <dbReference type="Google" id="ProtNLM"/>
    </source>
</evidence>
<dbReference type="PANTHER" id="PTHR31374">
    <property type="entry name" value="AUXIN-INDUCED PROTEIN-LIKE-RELATED"/>
    <property type="match status" value="1"/>
</dbReference>
<proteinExistence type="inferred from homology"/>
<evidence type="ECO:0000256" key="1">
    <source>
        <dbReference type="ARBA" id="ARBA00006974"/>
    </source>
</evidence>
<sequence>MKFAKGKLSWGCTNKKQKAVSGAKCDDCCRWCFSSSTHEERTIPKDVPKGHVVIYVGESHKRFVIKINLLEHPLFKALLDQAHDVYDLPAGSKLCISCDENLFLNVVQCAQSSRSQRAFTCL</sequence>
<dbReference type="EMBL" id="BAABME010002092">
    <property type="protein sequence ID" value="GAA0152988.1"/>
    <property type="molecule type" value="Genomic_DNA"/>
</dbReference>
<protein>
    <recommendedName>
        <fullName evidence="4">SAUR family protein</fullName>
    </recommendedName>
</protein>
<reference evidence="2 3" key="1">
    <citation type="submission" date="2024-01" db="EMBL/GenBank/DDBJ databases">
        <title>The complete chloroplast genome sequence of Lithospermum erythrorhizon: insights into the phylogenetic relationship among Boraginaceae species and the maternal lineages of purple gromwells.</title>
        <authorList>
            <person name="Okada T."/>
            <person name="Watanabe K."/>
        </authorList>
    </citation>
    <scope>NUCLEOTIDE SEQUENCE [LARGE SCALE GENOMIC DNA]</scope>
</reference>
<organism evidence="2 3">
    <name type="scientific">Lithospermum erythrorhizon</name>
    <name type="common">Purple gromwell</name>
    <name type="synonym">Lithospermum officinale var. erythrorhizon</name>
    <dbReference type="NCBI Taxonomy" id="34254"/>
    <lineage>
        <taxon>Eukaryota</taxon>
        <taxon>Viridiplantae</taxon>
        <taxon>Streptophyta</taxon>
        <taxon>Embryophyta</taxon>
        <taxon>Tracheophyta</taxon>
        <taxon>Spermatophyta</taxon>
        <taxon>Magnoliopsida</taxon>
        <taxon>eudicotyledons</taxon>
        <taxon>Gunneridae</taxon>
        <taxon>Pentapetalae</taxon>
        <taxon>asterids</taxon>
        <taxon>lamiids</taxon>
        <taxon>Boraginales</taxon>
        <taxon>Boraginaceae</taxon>
        <taxon>Boraginoideae</taxon>
        <taxon>Lithospermeae</taxon>
        <taxon>Lithospermum</taxon>
    </lineage>
</organism>
<accession>A0AAV3PS01</accession>
<dbReference type="PANTHER" id="PTHR31374:SF9">
    <property type="entry name" value="AUXIN-RESPONSIVE FAMILY PROTEIN"/>
    <property type="match status" value="1"/>
</dbReference>
<dbReference type="AlphaFoldDB" id="A0AAV3PS01"/>